<keyword evidence="6" id="KW-0902">Two-component regulatory system</keyword>
<keyword evidence="5" id="KW-0808">Transferase</keyword>
<dbReference type="InterPro" id="IPR005467">
    <property type="entry name" value="His_kinase_dom"/>
</dbReference>
<comment type="similarity">
    <text evidence="2">In the N-terminal section; belongs to the phytochrome family.</text>
</comment>
<dbReference type="GO" id="GO:0000155">
    <property type="term" value="F:phosphorelay sensor kinase activity"/>
    <property type="evidence" value="ECO:0007669"/>
    <property type="project" value="InterPro"/>
</dbReference>
<comment type="catalytic activity">
    <reaction evidence="1">
        <text>ATP + protein L-histidine = ADP + protein N-phospho-L-histidine.</text>
        <dbReference type="EC" id="2.7.13.3"/>
    </reaction>
</comment>
<dbReference type="InterPro" id="IPR003018">
    <property type="entry name" value="GAF"/>
</dbReference>
<dbReference type="InterPro" id="IPR004358">
    <property type="entry name" value="Sig_transdc_His_kin-like_C"/>
</dbReference>
<reference evidence="10 11" key="1">
    <citation type="submission" date="2017-08" db="EMBL/GenBank/DDBJ databases">
        <title>Genomes of Fischerella (Mastigocladus) sp. strains.</title>
        <authorList>
            <person name="Miller S.R."/>
        </authorList>
    </citation>
    <scope>NUCLEOTIDE SEQUENCE [LARGE SCALE GENOMIC DNA]</scope>
    <source>
        <strain evidence="10 11">CCMEE 5323</strain>
    </source>
</reference>
<dbReference type="GO" id="GO:0009584">
    <property type="term" value="P:detection of visible light"/>
    <property type="evidence" value="ECO:0007669"/>
    <property type="project" value="InterPro"/>
</dbReference>
<dbReference type="EC" id="2.7.13.3" evidence="3"/>
<dbReference type="GO" id="GO:0006355">
    <property type="term" value="P:regulation of DNA-templated transcription"/>
    <property type="evidence" value="ECO:0007669"/>
    <property type="project" value="InterPro"/>
</dbReference>
<evidence type="ECO:0000256" key="5">
    <source>
        <dbReference type="ARBA" id="ARBA00022777"/>
    </source>
</evidence>
<feature type="coiled-coil region" evidence="7">
    <location>
        <begin position="444"/>
        <end position="471"/>
    </location>
</feature>
<dbReference type="InterPro" id="IPR036097">
    <property type="entry name" value="HisK_dim/P_sf"/>
</dbReference>
<dbReference type="SMART" id="SM00065">
    <property type="entry name" value="GAF"/>
    <property type="match status" value="3"/>
</dbReference>
<dbReference type="EMBL" id="NRQW01000647">
    <property type="protein sequence ID" value="PLZ83439.1"/>
    <property type="molecule type" value="Genomic_DNA"/>
</dbReference>
<comment type="caution">
    <text evidence="10">The sequence shown here is derived from an EMBL/GenBank/DDBJ whole genome shotgun (WGS) entry which is preliminary data.</text>
</comment>
<dbReference type="AlphaFoldDB" id="A0A2N6JVI6"/>
<dbReference type="InterPro" id="IPR029016">
    <property type="entry name" value="GAF-like_dom_sf"/>
</dbReference>
<dbReference type="SMART" id="SM00388">
    <property type="entry name" value="HisKA"/>
    <property type="match status" value="1"/>
</dbReference>
<dbReference type="PRINTS" id="PR00344">
    <property type="entry name" value="BCTRLSENSOR"/>
</dbReference>
<gene>
    <name evidence="10" type="ORF">CEN44_26560</name>
</gene>
<dbReference type="InterPro" id="IPR003661">
    <property type="entry name" value="HisK_dim/P_dom"/>
</dbReference>
<keyword evidence="11" id="KW-1185">Reference proteome</keyword>
<accession>A0A2N6JVI6</accession>
<dbReference type="InterPro" id="IPR003594">
    <property type="entry name" value="HATPase_dom"/>
</dbReference>
<protein>
    <recommendedName>
        <fullName evidence="3">histidine kinase</fullName>
        <ecNumber evidence="3">2.7.13.3</ecNumber>
    </recommendedName>
</protein>
<dbReference type="Pfam" id="PF00360">
    <property type="entry name" value="PHY"/>
    <property type="match status" value="1"/>
</dbReference>
<dbReference type="PROSITE" id="PS50109">
    <property type="entry name" value="HIS_KIN"/>
    <property type="match status" value="1"/>
</dbReference>
<evidence type="ECO:0000256" key="3">
    <source>
        <dbReference type="ARBA" id="ARBA00012438"/>
    </source>
</evidence>
<dbReference type="Gene3D" id="3.30.450.40">
    <property type="match status" value="3"/>
</dbReference>
<dbReference type="PANTHER" id="PTHR43065">
    <property type="entry name" value="SENSOR HISTIDINE KINASE"/>
    <property type="match status" value="1"/>
</dbReference>
<name>A0A2N6JVI6_FISMU</name>
<evidence type="ECO:0000256" key="6">
    <source>
        <dbReference type="ARBA" id="ARBA00023012"/>
    </source>
</evidence>
<proteinExistence type="inferred from homology"/>
<dbReference type="RefSeq" id="WP_016869300.1">
    <property type="nucleotide sequence ID" value="NZ_CAWNVR010000056.1"/>
</dbReference>
<evidence type="ECO:0000256" key="1">
    <source>
        <dbReference type="ARBA" id="ARBA00000085"/>
    </source>
</evidence>
<dbReference type="SUPFAM" id="SSF55874">
    <property type="entry name" value="ATPase domain of HSP90 chaperone/DNA topoisomerase II/histidine kinase"/>
    <property type="match status" value="1"/>
</dbReference>
<feature type="domain" description="Histidine kinase" evidence="9">
    <location>
        <begin position="701"/>
        <end position="957"/>
    </location>
</feature>
<dbReference type="Proteomes" id="UP000235036">
    <property type="component" value="Unassembled WGS sequence"/>
</dbReference>
<dbReference type="Gene3D" id="3.30.565.10">
    <property type="entry name" value="Histidine kinase-like ATPase, C-terminal domain"/>
    <property type="match status" value="1"/>
</dbReference>
<dbReference type="Pfam" id="PF01590">
    <property type="entry name" value="GAF"/>
    <property type="match status" value="2"/>
</dbReference>
<dbReference type="PANTHER" id="PTHR43065:SF48">
    <property type="entry name" value="HISTIDINE KINASE"/>
    <property type="match status" value="1"/>
</dbReference>
<feature type="domain" description="Phytochrome chromophore attachment site" evidence="8">
    <location>
        <begin position="487"/>
        <end position="651"/>
    </location>
</feature>
<dbReference type="InterPro" id="IPR016132">
    <property type="entry name" value="Phyto_chromo_attachment"/>
</dbReference>
<evidence type="ECO:0000256" key="2">
    <source>
        <dbReference type="ARBA" id="ARBA00006402"/>
    </source>
</evidence>
<evidence type="ECO:0000259" key="8">
    <source>
        <dbReference type="PROSITE" id="PS50046"/>
    </source>
</evidence>
<evidence type="ECO:0000256" key="4">
    <source>
        <dbReference type="ARBA" id="ARBA00022553"/>
    </source>
</evidence>
<organism evidence="10 11">
    <name type="scientific">Fischerella muscicola CCMEE 5323</name>
    <dbReference type="NCBI Taxonomy" id="2019572"/>
    <lineage>
        <taxon>Bacteria</taxon>
        <taxon>Bacillati</taxon>
        <taxon>Cyanobacteriota</taxon>
        <taxon>Cyanophyceae</taxon>
        <taxon>Nostocales</taxon>
        <taxon>Hapalosiphonaceae</taxon>
        <taxon>Fischerella</taxon>
    </lineage>
</organism>
<dbReference type="Pfam" id="PF02518">
    <property type="entry name" value="HATPase_c"/>
    <property type="match status" value="1"/>
</dbReference>
<dbReference type="InterPro" id="IPR036890">
    <property type="entry name" value="HATPase_C_sf"/>
</dbReference>
<dbReference type="CDD" id="cd00082">
    <property type="entry name" value="HisKA"/>
    <property type="match status" value="1"/>
</dbReference>
<sequence>MLSTNETQSPVESQHRQDLLHRITLRIRQSLELQEILETTAAEVRSLLETDRVKIYRFHADGSGEVIAESIHGDRLPSLLGLNFPADDIPPYARELFIKSRQRVVVDIVTQTTTGMGLIEYLNQSTTPEPEQQLRYRPVDPCHVEYLTAMGVRSSVVVPIVHDHRLWGLLVSHHSQQRHVSEVELQFIQAVTDQVEVAIAQSTLLSQMREQAEREAKINQLTTVLHRLPTVQLQAALETVVEIFQASGGRLYLMSQTPNQVDQFYVYGEQPTELVNGGGRQIEQHLLWQQYLRSPGQEICKVAATQDSGQELWSAQQMQSMYLSGSERPNPNCWAINDIYQESIFRTIVTSFASTQVRGLLIVPLRYGKQAIGCLTIFRNEIATERLWAGRCDNDTRQIIAQISFETWRELRRGQAKPWTENEKKLAEVIAGHLVMAVQQYRLYSQVQSLNANLERQVEERTAELQHLLEQQQALSNGIAKIRASLKLGEIFQTATEEVYRLLQVDRVVIYQFNPDWSGGFVAEAVGENWTSLRQVQTTNKHIQTYISRSDRCIVSSFIDAPVPNIDIYLQETQGGDFSQSRAVKRVDDVDAMNFPDCYRAVLQQFQCRAYVIVPIFQAENLWGLLAVYQNSGPRQWKDIDIALVMQTSDQLGVAIQQAELLEQTQSRTQQLTKTLEDLKQTQTQLVQTEKMSSLGQLVAGVAHEINNPISFIYGNVIHATEYIQQLLEVIRLYQQRYPEPDAELRTYLKKIDLDFITEDLPNLLSSMQIGTERIQEIVQSLRTFSRLDEAEFKSVDIHAGIDSTLMILSHRLKAQPDRQAIQIIKDYGQLPLVDCYPGQLNQVFMNLLSNAIDALEEQSNQRSSEHNYTSQIKISTRVIAEQQVRICIADNGIGMSEDVRSRLFNPFFTTKPIGKGTGLGLSISYQIITDGHKGTLSCQSTLGQGTEFAIDIPIRHCSKQ</sequence>
<evidence type="ECO:0000313" key="10">
    <source>
        <dbReference type="EMBL" id="PLZ83439.1"/>
    </source>
</evidence>
<keyword evidence="7" id="KW-0175">Coiled coil</keyword>
<dbReference type="SMART" id="SM00387">
    <property type="entry name" value="HATPase_c"/>
    <property type="match status" value="1"/>
</dbReference>
<keyword evidence="4" id="KW-0597">Phosphoprotein</keyword>
<feature type="domain" description="Phytochrome chromophore attachment site" evidence="8">
    <location>
        <begin position="32"/>
        <end position="194"/>
    </location>
</feature>
<dbReference type="SUPFAM" id="SSF47384">
    <property type="entry name" value="Homodimeric domain of signal transducing histidine kinase"/>
    <property type="match status" value="1"/>
</dbReference>
<evidence type="ECO:0000256" key="7">
    <source>
        <dbReference type="SAM" id="Coils"/>
    </source>
</evidence>
<evidence type="ECO:0000259" key="9">
    <source>
        <dbReference type="PROSITE" id="PS50109"/>
    </source>
</evidence>
<dbReference type="SUPFAM" id="SSF55781">
    <property type="entry name" value="GAF domain-like"/>
    <property type="match status" value="3"/>
</dbReference>
<dbReference type="PROSITE" id="PS50046">
    <property type="entry name" value="PHYTOCHROME_2"/>
    <property type="match status" value="2"/>
</dbReference>
<evidence type="ECO:0000313" key="11">
    <source>
        <dbReference type="Proteomes" id="UP000235036"/>
    </source>
</evidence>
<keyword evidence="5" id="KW-0418">Kinase</keyword>
<dbReference type="Gene3D" id="1.10.287.130">
    <property type="match status" value="1"/>
</dbReference>
<dbReference type="InterPro" id="IPR013515">
    <property type="entry name" value="Phytochrome_cen-reg"/>
</dbReference>